<dbReference type="EMBL" id="JAVRFG010000001">
    <property type="protein sequence ID" value="MDT0488935.1"/>
    <property type="molecule type" value="Genomic_DNA"/>
</dbReference>
<proteinExistence type="predicted"/>
<dbReference type="InterPro" id="IPR050627">
    <property type="entry name" value="Nitroreductase/BluB"/>
</dbReference>
<dbReference type="Proteomes" id="UP001180556">
    <property type="component" value="Unassembled WGS sequence"/>
</dbReference>
<gene>
    <name evidence="1" type="ORF">RM717_00260</name>
</gene>
<protein>
    <submittedName>
        <fullName evidence="1">Nitroreductase</fullName>
    </submittedName>
</protein>
<dbReference type="Gene3D" id="3.40.109.10">
    <property type="entry name" value="NADH Oxidase"/>
    <property type="match status" value="1"/>
</dbReference>
<keyword evidence="2" id="KW-1185">Reference proteome</keyword>
<evidence type="ECO:0000313" key="1">
    <source>
        <dbReference type="EMBL" id="MDT0488935.1"/>
    </source>
</evidence>
<dbReference type="SUPFAM" id="SSF55469">
    <property type="entry name" value="FMN-dependent nitroreductase-like"/>
    <property type="match status" value="2"/>
</dbReference>
<reference evidence="2" key="1">
    <citation type="submission" date="2023-07" db="EMBL/GenBank/DDBJ databases">
        <title>30 novel species of actinomycetes from the DSMZ collection.</title>
        <authorList>
            <person name="Nouioui I."/>
        </authorList>
    </citation>
    <scope>NUCLEOTIDE SEQUENCE [LARGE SCALE GENOMIC DNA]</scope>
    <source>
        <strain evidence="2">DSM 40932</strain>
    </source>
</reference>
<evidence type="ECO:0000313" key="2">
    <source>
        <dbReference type="Proteomes" id="UP001180556"/>
    </source>
</evidence>
<dbReference type="NCBIfam" id="NF047509">
    <property type="entry name" value="Rv3131_FMN_oxido"/>
    <property type="match status" value="1"/>
</dbReference>
<name>A0ABU2VUM9_9ACTN</name>
<organism evidence="1 2">
    <name type="scientific">Streptomyces stephensoniae</name>
    <dbReference type="NCBI Taxonomy" id="3375367"/>
    <lineage>
        <taxon>Bacteria</taxon>
        <taxon>Bacillati</taxon>
        <taxon>Actinomycetota</taxon>
        <taxon>Actinomycetes</taxon>
        <taxon>Kitasatosporales</taxon>
        <taxon>Streptomycetaceae</taxon>
        <taxon>Streptomyces</taxon>
    </lineage>
</organism>
<accession>A0ABU2VUM9</accession>
<dbReference type="PANTHER" id="PTHR23026:SF123">
    <property type="entry name" value="NAD(P)H NITROREDUCTASE RV3131-RELATED"/>
    <property type="match status" value="1"/>
</dbReference>
<dbReference type="RefSeq" id="WP_311594886.1">
    <property type="nucleotide sequence ID" value="NZ_JAVRFG010000001.1"/>
</dbReference>
<dbReference type="InterPro" id="IPR000415">
    <property type="entry name" value="Nitroreductase-like"/>
</dbReference>
<comment type="caution">
    <text evidence="1">The sequence shown here is derived from an EMBL/GenBank/DDBJ whole genome shotgun (WGS) entry which is preliminary data.</text>
</comment>
<dbReference type="PANTHER" id="PTHR23026">
    <property type="entry name" value="NADPH NITROREDUCTASE"/>
    <property type="match status" value="1"/>
</dbReference>
<sequence>MPTTDHLVETVTSLVEDAVTAPSMHNAQPWRFVHRAGTRSLALYGDPSRTLPTGDPDGRGLHLGCGAALFNLRVSAAHHGWDTATELLPDARDPWHLADVVLREPGPADPGSDASSAGPADLYPALRQRHTSRFPFSDERIPGEILDGLRGAALLEGCRLIVPGSWHSDAVLDLVRDAELFESADAALREEIASWTRTGRAGEGPATEGIPSYAFGPRQYGVTAPARDFDAPRDLPGRAVATFEENPQIALLGTMDDAPADWLRAGQALERVLLQATLDGLSTSLMSQPLEWPELRSLTREPGSLTGFVHMVFRFGYGPRGVATPRRPVAEVLTVE</sequence>